<dbReference type="AlphaFoldDB" id="A0A8X6VB16"/>
<keyword evidence="2" id="KW-1185">Reference proteome</keyword>
<evidence type="ECO:0000313" key="2">
    <source>
        <dbReference type="Proteomes" id="UP000887159"/>
    </source>
</evidence>
<sequence length="114" mass="13302">MCWRIVASRHSARNEAIYDEWIPSNNDFKNGVVLRKNYWKILQQGDLPESMPWCIIGRLECEQTKRTVVDAVGVVKSEILRLWNRQEKGHPRATTANSDQYISCLQLIKTEQPM</sequence>
<dbReference type="Proteomes" id="UP000887159">
    <property type="component" value="Unassembled WGS sequence"/>
</dbReference>
<accession>A0A8X6VB16</accession>
<name>A0A8X6VB16_TRICX</name>
<proteinExistence type="predicted"/>
<comment type="caution">
    <text evidence="1">The sequence shown here is derived from an EMBL/GenBank/DDBJ whole genome shotgun (WGS) entry which is preliminary data.</text>
</comment>
<reference evidence="1" key="1">
    <citation type="submission" date="2020-08" db="EMBL/GenBank/DDBJ databases">
        <title>Multicomponent nature underlies the extraordinary mechanical properties of spider dragline silk.</title>
        <authorList>
            <person name="Kono N."/>
            <person name="Nakamura H."/>
            <person name="Mori M."/>
            <person name="Yoshida Y."/>
            <person name="Ohtoshi R."/>
            <person name="Malay A.D."/>
            <person name="Moran D.A.P."/>
            <person name="Tomita M."/>
            <person name="Numata K."/>
            <person name="Arakawa K."/>
        </authorList>
    </citation>
    <scope>NUCLEOTIDE SEQUENCE</scope>
</reference>
<gene>
    <name evidence="1" type="ORF">TNCV_5026381</name>
</gene>
<organism evidence="1 2">
    <name type="scientific">Trichonephila clavipes</name>
    <name type="common">Golden silk orbweaver</name>
    <name type="synonym">Nephila clavipes</name>
    <dbReference type="NCBI Taxonomy" id="2585209"/>
    <lineage>
        <taxon>Eukaryota</taxon>
        <taxon>Metazoa</taxon>
        <taxon>Ecdysozoa</taxon>
        <taxon>Arthropoda</taxon>
        <taxon>Chelicerata</taxon>
        <taxon>Arachnida</taxon>
        <taxon>Araneae</taxon>
        <taxon>Araneomorphae</taxon>
        <taxon>Entelegynae</taxon>
        <taxon>Araneoidea</taxon>
        <taxon>Nephilidae</taxon>
        <taxon>Trichonephila</taxon>
    </lineage>
</organism>
<protein>
    <submittedName>
        <fullName evidence="1">Uncharacterized protein</fullName>
    </submittedName>
</protein>
<evidence type="ECO:0000313" key="1">
    <source>
        <dbReference type="EMBL" id="GFX99584.1"/>
    </source>
</evidence>
<dbReference type="EMBL" id="BMAU01021213">
    <property type="protein sequence ID" value="GFX99584.1"/>
    <property type="molecule type" value="Genomic_DNA"/>
</dbReference>